<accession>A0AA39MT24</accession>
<dbReference type="InterPro" id="IPR006073">
    <property type="entry name" value="GTP-bd"/>
</dbReference>
<protein>
    <submittedName>
        <fullName evidence="6">P-loop containing nucleoside triphosphate hydrolase protein</fullName>
    </submittedName>
</protein>
<reference evidence="6" key="1">
    <citation type="submission" date="2023-06" db="EMBL/GenBank/DDBJ databases">
        <authorList>
            <consortium name="Lawrence Berkeley National Laboratory"/>
            <person name="Ahrendt S."/>
            <person name="Sahu N."/>
            <person name="Indic B."/>
            <person name="Wong-Bajracharya J."/>
            <person name="Merenyi Z."/>
            <person name="Ke H.-M."/>
            <person name="Monk M."/>
            <person name="Kocsube S."/>
            <person name="Drula E."/>
            <person name="Lipzen A."/>
            <person name="Balint B."/>
            <person name="Henrissat B."/>
            <person name="Andreopoulos B."/>
            <person name="Martin F.M."/>
            <person name="Harder C.B."/>
            <person name="Rigling D."/>
            <person name="Ford K.L."/>
            <person name="Foster G.D."/>
            <person name="Pangilinan J."/>
            <person name="Papanicolaou A."/>
            <person name="Barry K."/>
            <person name="LaButti K."/>
            <person name="Viragh M."/>
            <person name="Koriabine M."/>
            <person name="Yan M."/>
            <person name="Riley R."/>
            <person name="Champramary S."/>
            <person name="Plett K.L."/>
            <person name="Tsai I.J."/>
            <person name="Slot J."/>
            <person name="Sipos G."/>
            <person name="Plett J."/>
            <person name="Nagy L.G."/>
            <person name="Grigoriev I.V."/>
        </authorList>
    </citation>
    <scope>NUCLEOTIDE SEQUENCE</scope>
    <source>
        <strain evidence="6">FPL87.14</strain>
    </source>
</reference>
<dbReference type="Pfam" id="PF01926">
    <property type="entry name" value="MMR_HSR1"/>
    <property type="match status" value="1"/>
</dbReference>
<dbReference type="PROSITE" id="PS51706">
    <property type="entry name" value="G_ENGB"/>
    <property type="match status" value="1"/>
</dbReference>
<evidence type="ECO:0000256" key="2">
    <source>
        <dbReference type="ARBA" id="ARBA00022741"/>
    </source>
</evidence>
<feature type="domain" description="EngB-type G" evidence="5">
    <location>
        <begin position="68"/>
        <end position="252"/>
    </location>
</feature>
<dbReference type="GO" id="GO:0005525">
    <property type="term" value="F:GTP binding"/>
    <property type="evidence" value="ECO:0007669"/>
    <property type="project" value="UniProtKB-KW"/>
</dbReference>
<keyword evidence="7" id="KW-1185">Reference proteome</keyword>
<dbReference type="InterPro" id="IPR030393">
    <property type="entry name" value="G_ENGB_dom"/>
</dbReference>
<keyword evidence="2" id="KW-0547">Nucleotide-binding</keyword>
<organism evidence="6 7">
    <name type="scientific">Armillaria borealis</name>
    <dbReference type="NCBI Taxonomy" id="47425"/>
    <lineage>
        <taxon>Eukaryota</taxon>
        <taxon>Fungi</taxon>
        <taxon>Dikarya</taxon>
        <taxon>Basidiomycota</taxon>
        <taxon>Agaricomycotina</taxon>
        <taxon>Agaricomycetes</taxon>
        <taxon>Agaricomycetidae</taxon>
        <taxon>Agaricales</taxon>
        <taxon>Marasmiineae</taxon>
        <taxon>Physalacriaceae</taxon>
        <taxon>Armillaria</taxon>
    </lineage>
</organism>
<dbReference type="InterPro" id="IPR027417">
    <property type="entry name" value="P-loop_NTPase"/>
</dbReference>
<name>A0AA39MT24_9AGAR</name>
<evidence type="ECO:0000256" key="4">
    <source>
        <dbReference type="ARBA" id="ARBA00023134"/>
    </source>
</evidence>
<comment type="caution">
    <text evidence="6">The sequence shown here is derived from an EMBL/GenBank/DDBJ whole genome shotgun (WGS) entry which is preliminary data.</text>
</comment>
<dbReference type="PANTHER" id="PTHR46498:SF1">
    <property type="entry name" value="GTP-BINDING PROTEIN 8"/>
    <property type="match status" value="1"/>
</dbReference>
<evidence type="ECO:0000256" key="1">
    <source>
        <dbReference type="ARBA" id="ARBA00022723"/>
    </source>
</evidence>
<evidence type="ECO:0000313" key="7">
    <source>
        <dbReference type="Proteomes" id="UP001175226"/>
    </source>
</evidence>
<dbReference type="GO" id="GO:0005739">
    <property type="term" value="C:mitochondrion"/>
    <property type="evidence" value="ECO:0007669"/>
    <property type="project" value="TreeGrafter"/>
</dbReference>
<dbReference type="Gene3D" id="3.40.50.300">
    <property type="entry name" value="P-loop containing nucleotide triphosphate hydrolases"/>
    <property type="match status" value="1"/>
</dbReference>
<dbReference type="Proteomes" id="UP001175226">
    <property type="component" value="Unassembled WGS sequence"/>
</dbReference>
<keyword evidence="1" id="KW-0479">Metal-binding</keyword>
<dbReference type="GO" id="GO:0016787">
    <property type="term" value="F:hydrolase activity"/>
    <property type="evidence" value="ECO:0007669"/>
    <property type="project" value="UniProtKB-KW"/>
</dbReference>
<dbReference type="SUPFAM" id="SSF52540">
    <property type="entry name" value="P-loop containing nucleoside triphosphate hydrolases"/>
    <property type="match status" value="1"/>
</dbReference>
<dbReference type="CDD" id="cd01876">
    <property type="entry name" value="YihA_EngB"/>
    <property type="match status" value="1"/>
</dbReference>
<gene>
    <name evidence="6" type="ORF">EV421DRAFT_1890464</name>
</gene>
<proteinExistence type="predicted"/>
<keyword evidence="6" id="KW-0378">Hydrolase</keyword>
<dbReference type="EMBL" id="JAUEPT010000018">
    <property type="protein sequence ID" value="KAK0444770.1"/>
    <property type="molecule type" value="Genomic_DNA"/>
</dbReference>
<dbReference type="PANTHER" id="PTHR46498">
    <property type="entry name" value="GTP-BINDING PROTEIN 8"/>
    <property type="match status" value="1"/>
</dbReference>
<keyword evidence="3" id="KW-0460">Magnesium</keyword>
<dbReference type="InterPro" id="IPR052279">
    <property type="entry name" value="EngB_GTPase"/>
</dbReference>
<evidence type="ECO:0000256" key="3">
    <source>
        <dbReference type="ARBA" id="ARBA00022842"/>
    </source>
</evidence>
<dbReference type="GO" id="GO:0046872">
    <property type="term" value="F:metal ion binding"/>
    <property type="evidence" value="ECO:0007669"/>
    <property type="project" value="UniProtKB-KW"/>
</dbReference>
<evidence type="ECO:0000313" key="6">
    <source>
        <dbReference type="EMBL" id="KAK0444770.1"/>
    </source>
</evidence>
<keyword evidence="4" id="KW-0342">GTP-binding</keyword>
<sequence length="252" mass="28127">MSPWKSKGQHNNSDRCSRKTLQVDFLGVVSARVFTTAGASKDAGSEIVFPKLLGLPEVNLVVDHCILHVSTDISTGRANSGKSSLFNAVLGRKNLLVTSSKAGRTRQLNFFRVGPEPGQLVLVDAPGYGRRGRSEWGDLFDQYLQTRKELRRVYVTFNGKHRLNEYDVQMLEHLTKNLHTSEDGVQRYSIQAVITKSDAILPDEVKDVISQLRKDIFDAAPFCLPPIITSAKMIPPFGIKELRKNIVECCQD</sequence>
<evidence type="ECO:0000259" key="5">
    <source>
        <dbReference type="PROSITE" id="PS51706"/>
    </source>
</evidence>
<dbReference type="AlphaFoldDB" id="A0AA39MT24"/>